<feature type="compositionally biased region" description="Basic residues" evidence="1">
    <location>
        <begin position="205"/>
        <end position="214"/>
    </location>
</feature>
<evidence type="ECO:0000256" key="1">
    <source>
        <dbReference type="SAM" id="MobiDB-lite"/>
    </source>
</evidence>
<dbReference type="GeneID" id="83211013"/>
<proteinExistence type="predicted"/>
<protein>
    <submittedName>
        <fullName evidence="2">Uncharacterized protein</fullName>
    </submittedName>
</protein>
<comment type="caution">
    <text evidence="2">The sequence shown here is derived from an EMBL/GenBank/DDBJ whole genome shotgun (WGS) entry which is preliminary data.</text>
</comment>
<feature type="region of interest" description="Disordered" evidence="1">
    <location>
        <begin position="246"/>
        <end position="292"/>
    </location>
</feature>
<feature type="region of interest" description="Disordered" evidence="1">
    <location>
        <begin position="116"/>
        <end position="142"/>
    </location>
</feature>
<gene>
    <name evidence="2" type="ORF">O0I10_003600</name>
</gene>
<accession>A0AAD7V7Q6</accession>
<organism evidence="2 3">
    <name type="scientific">Lichtheimia ornata</name>
    <dbReference type="NCBI Taxonomy" id="688661"/>
    <lineage>
        <taxon>Eukaryota</taxon>
        <taxon>Fungi</taxon>
        <taxon>Fungi incertae sedis</taxon>
        <taxon>Mucoromycota</taxon>
        <taxon>Mucoromycotina</taxon>
        <taxon>Mucoromycetes</taxon>
        <taxon>Mucorales</taxon>
        <taxon>Lichtheimiaceae</taxon>
        <taxon>Lichtheimia</taxon>
    </lineage>
</organism>
<reference evidence="2 3" key="1">
    <citation type="submission" date="2023-03" db="EMBL/GenBank/DDBJ databases">
        <title>Genome sequence of Lichtheimia ornata CBS 291.66.</title>
        <authorList>
            <person name="Mohabir J.T."/>
            <person name="Shea T.P."/>
            <person name="Kurbessoian T."/>
            <person name="Berby B."/>
            <person name="Fontaine J."/>
            <person name="Livny J."/>
            <person name="Gnirke A."/>
            <person name="Stajich J.E."/>
            <person name="Cuomo C.A."/>
        </authorList>
    </citation>
    <scope>NUCLEOTIDE SEQUENCE [LARGE SCALE GENOMIC DNA]</scope>
    <source>
        <strain evidence="2">CBS 291.66</strain>
    </source>
</reference>
<keyword evidence="3" id="KW-1185">Reference proteome</keyword>
<dbReference type="AlphaFoldDB" id="A0AAD7V7Q6"/>
<dbReference type="EMBL" id="JARTCD010000012">
    <property type="protein sequence ID" value="KAJ8660554.1"/>
    <property type="molecule type" value="Genomic_DNA"/>
</dbReference>
<name>A0AAD7V7Q6_9FUNG</name>
<feature type="compositionally biased region" description="Basic residues" evidence="1">
    <location>
        <begin position="273"/>
        <end position="286"/>
    </location>
</feature>
<evidence type="ECO:0000313" key="3">
    <source>
        <dbReference type="Proteomes" id="UP001234581"/>
    </source>
</evidence>
<dbReference type="Proteomes" id="UP001234581">
    <property type="component" value="Unassembled WGS sequence"/>
</dbReference>
<feature type="region of interest" description="Disordered" evidence="1">
    <location>
        <begin position="191"/>
        <end position="224"/>
    </location>
</feature>
<evidence type="ECO:0000313" key="2">
    <source>
        <dbReference type="EMBL" id="KAJ8660554.1"/>
    </source>
</evidence>
<dbReference type="RefSeq" id="XP_058345467.1">
    <property type="nucleotide sequence ID" value="XM_058483669.1"/>
</dbReference>
<sequence>MSVQHPTCFLQDDLYTTRQMATATNCRKVSLIRTNLYPDSASTLVEDAHISHPNATSTTGTTTTTANNFFQPAFFMLLFSRLIDAVIFTSAIAITAYNYWTGDLPQPAANHQALISSAPAPSRTSSSSRSKRNSYASASSPLVQVRRRMTEEWAADTLQDNDQQDSHHQHHNRASTYARPTFASMNKFHSSPAIVGDQQPNKNQQHVRTKHRSKSFNQPKQSQDEMLARMQTQLENLIQEGQAALNSPAFDMSDDDDDEGRNNRLISSPSTSKRSRRINQKKHQKRYSSVFP</sequence>
<feature type="compositionally biased region" description="Low complexity" evidence="1">
    <location>
        <begin position="116"/>
        <end position="141"/>
    </location>
</feature>